<reference evidence="4 5" key="1">
    <citation type="journal article" date="2013" name="Genome Announc.">
        <title>Draft Genome Sequence for Caulobacter sp. Strain OR37, a Bacterium Tolerant to Heavy Metals.</title>
        <authorList>
            <person name="Utturkar S.M."/>
            <person name="Bollmann A."/>
            <person name="Brzoska R.M."/>
            <person name="Klingeman D.M."/>
            <person name="Epstein S.E."/>
            <person name="Palumbo A.V."/>
            <person name="Brown S.D."/>
        </authorList>
    </citation>
    <scope>NUCLEOTIDE SEQUENCE [LARGE SCALE GENOMIC DNA]</scope>
    <source>
        <strain evidence="4 5">OR37</strain>
    </source>
</reference>
<evidence type="ECO:0000259" key="3">
    <source>
        <dbReference type="SMART" id="SM00903"/>
    </source>
</evidence>
<dbReference type="eggNOG" id="COG1853">
    <property type="taxonomic scope" value="Bacteria"/>
</dbReference>
<evidence type="ECO:0000313" key="4">
    <source>
        <dbReference type="EMBL" id="ENZ84039.1"/>
    </source>
</evidence>
<sequence>MAYDAASPSRSAAPAQADFPKQADFKEVLAHLAGGVAIISCWDGDTPRGLLVSSITGLSVEPPRFLFCVRKEAGCHDALAAAAECGVTLLSADDQDEAWRYASSARASERFSPERWRLSQEAPPTYLGGLARAHCVIDSVADAGTHSILIVTAKESTLSPARPLVAWNRGFL</sequence>
<dbReference type="OrthoDB" id="9792858at2"/>
<dbReference type="PATRIC" id="fig|1292034.3.peg.544"/>
<dbReference type="InterPro" id="IPR050268">
    <property type="entry name" value="NADH-dep_flavin_reductase"/>
</dbReference>
<dbReference type="EMBL" id="APMP01000001">
    <property type="protein sequence ID" value="ENZ84039.1"/>
    <property type="molecule type" value="Genomic_DNA"/>
</dbReference>
<dbReference type="SUPFAM" id="SSF50475">
    <property type="entry name" value="FMN-binding split barrel"/>
    <property type="match status" value="1"/>
</dbReference>
<organism evidence="4 5">
    <name type="scientific">Caulobacter vibrioides OR37</name>
    <dbReference type="NCBI Taxonomy" id="1292034"/>
    <lineage>
        <taxon>Bacteria</taxon>
        <taxon>Pseudomonadati</taxon>
        <taxon>Pseudomonadota</taxon>
        <taxon>Alphaproteobacteria</taxon>
        <taxon>Caulobacterales</taxon>
        <taxon>Caulobacteraceae</taxon>
        <taxon>Caulobacter</taxon>
    </lineage>
</organism>
<dbReference type="InterPro" id="IPR002563">
    <property type="entry name" value="Flavin_Rdtase-like_dom"/>
</dbReference>
<gene>
    <name evidence="4" type="ORF">OR37_00547</name>
</gene>
<dbReference type="GO" id="GO:0042602">
    <property type="term" value="F:riboflavin reductase (NADPH) activity"/>
    <property type="evidence" value="ECO:0007669"/>
    <property type="project" value="TreeGrafter"/>
</dbReference>
<dbReference type="Pfam" id="PF01613">
    <property type="entry name" value="Flavin_Reduct"/>
    <property type="match status" value="1"/>
</dbReference>
<proteinExistence type="inferred from homology"/>
<evidence type="ECO:0000256" key="2">
    <source>
        <dbReference type="ARBA" id="ARBA00023002"/>
    </source>
</evidence>
<keyword evidence="5" id="KW-1185">Reference proteome</keyword>
<accession>R0EQC0</accession>
<dbReference type="PANTHER" id="PTHR30466">
    <property type="entry name" value="FLAVIN REDUCTASE"/>
    <property type="match status" value="1"/>
</dbReference>
<dbReference type="Proteomes" id="UP000013063">
    <property type="component" value="Unassembled WGS sequence"/>
</dbReference>
<feature type="domain" description="Flavin reductase like" evidence="3">
    <location>
        <begin position="29"/>
        <end position="172"/>
    </location>
</feature>
<name>R0EQC0_CAUVI</name>
<dbReference type="Gene3D" id="2.30.110.10">
    <property type="entry name" value="Electron Transport, Fmn-binding Protein, Chain A"/>
    <property type="match status" value="1"/>
</dbReference>
<dbReference type="PANTHER" id="PTHR30466:SF11">
    <property type="entry name" value="FLAVIN-DEPENDENT MONOOXYGENASE, REDUCTASE SUBUNIT HSAB"/>
    <property type="match status" value="1"/>
</dbReference>
<evidence type="ECO:0000256" key="1">
    <source>
        <dbReference type="ARBA" id="ARBA00008898"/>
    </source>
</evidence>
<comment type="caution">
    <text evidence="4">The sequence shown here is derived from an EMBL/GenBank/DDBJ whole genome shotgun (WGS) entry which is preliminary data.</text>
</comment>
<keyword evidence="2" id="KW-0560">Oxidoreductase</keyword>
<protein>
    <submittedName>
        <fullName evidence="4">Protein of DIM6/NTAB family</fullName>
    </submittedName>
</protein>
<dbReference type="SMART" id="SM00903">
    <property type="entry name" value="Flavin_Reduct"/>
    <property type="match status" value="1"/>
</dbReference>
<comment type="similarity">
    <text evidence="1">Belongs to the non-flavoprotein flavin reductase family.</text>
</comment>
<evidence type="ECO:0000313" key="5">
    <source>
        <dbReference type="Proteomes" id="UP000013063"/>
    </source>
</evidence>
<dbReference type="RefSeq" id="WP_004615639.1">
    <property type="nucleotide sequence ID" value="NZ_APMP01000001.1"/>
</dbReference>
<dbReference type="GO" id="GO:0010181">
    <property type="term" value="F:FMN binding"/>
    <property type="evidence" value="ECO:0007669"/>
    <property type="project" value="InterPro"/>
</dbReference>
<dbReference type="AlphaFoldDB" id="R0EQC0"/>
<dbReference type="STRING" id="1292034.OR37_00547"/>
<dbReference type="InterPro" id="IPR012349">
    <property type="entry name" value="Split_barrel_FMN-bd"/>
</dbReference>